<sequence>MILTILRSSDKTSQTNAQSPTEGKIDELCGVLSYQTHTKYLSLNQIARQPQNIPNPGEGGGQNQKLRSCGKPQVEQQLSQPSH</sequence>
<dbReference type="EMBL" id="BGPR01077923">
    <property type="protein sequence ID" value="GBL67978.1"/>
    <property type="molecule type" value="Genomic_DNA"/>
</dbReference>
<dbReference type="AlphaFoldDB" id="A0A4Y1ZVG7"/>
<feature type="compositionally biased region" description="Polar residues" evidence="1">
    <location>
        <begin position="45"/>
        <end position="54"/>
    </location>
</feature>
<comment type="caution">
    <text evidence="2">The sequence shown here is derived from an EMBL/GenBank/DDBJ whole genome shotgun (WGS) entry which is preliminary data.</text>
</comment>
<gene>
    <name evidence="2" type="ORF">AVEN_264655_1</name>
    <name evidence="3" type="ORF">AVEN_49375_1</name>
</gene>
<dbReference type="Proteomes" id="UP000499080">
    <property type="component" value="Unassembled WGS sequence"/>
</dbReference>
<feature type="region of interest" description="Disordered" evidence="1">
    <location>
        <begin position="1"/>
        <end position="23"/>
    </location>
</feature>
<evidence type="ECO:0000256" key="1">
    <source>
        <dbReference type="SAM" id="MobiDB-lite"/>
    </source>
</evidence>
<name>A0A4Y1ZVG7_ARAVE</name>
<evidence type="ECO:0000313" key="2">
    <source>
        <dbReference type="EMBL" id="GBL67978.1"/>
    </source>
</evidence>
<protein>
    <submittedName>
        <fullName evidence="2">Uncharacterized protein</fullName>
    </submittedName>
</protein>
<feature type="compositionally biased region" description="Polar residues" evidence="1">
    <location>
        <begin position="74"/>
        <end position="83"/>
    </location>
</feature>
<reference evidence="2 4" key="1">
    <citation type="journal article" date="2019" name="Sci. Rep.">
        <title>Orb-weaving spider Araneus ventricosus genome elucidates the spidroin gene catalogue.</title>
        <authorList>
            <person name="Kono N."/>
            <person name="Nakamura H."/>
            <person name="Ohtoshi R."/>
            <person name="Moran D.A.P."/>
            <person name="Shinohara A."/>
            <person name="Yoshida Y."/>
            <person name="Fujiwara M."/>
            <person name="Mori M."/>
            <person name="Tomita M."/>
            <person name="Arakawa K."/>
        </authorList>
    </citation>
    <scope>NUCLEOTIDE SEQUENCE [LARGE SCALE GENOMIC DNA]</scope>
</reference>
<feature type="region of interest" description="Disordered" evidence="1">
    <location>
        <begin position="45"/>
        <end position="83"/>
    </location>
</feature>
<evidence type="ECO:0000313" key="4">
    <source>
        <dbReference type="Proteomes" id="UP000499080"/>
    </source>
</evidence>
<dbReference type="EMBL" id="BGPR01077988">
    <property type="protein sequence ID" value="GBL68302.1"/>
    <property type="molecule type" value="Genomic_DNA"/>
</dbReference>
<dbReference type="OrthoDB" id="6436596at2759"/>
<keyword evidence="4" id="KW-1185">Reference proteome</keyword>
<accession>A0A4Y1ZVG7</accession>
<feature type="compositionally biased region" description="Polar residues" evidence="1">
    <location>
        <begin position="11"/>
        <end position="21"/>
    </location>
</feature>
<evidence type="ECO:0000313" key="3">
    <source>
        <dbReference type="EMBL" id="GBL68302.1"/>
    </source>
</evidence>
<organism evidence="2 4">
    <name type="scientific">Araneus ventricosus</name>
    <name type="common">Orbweaver spider</name>
    <name type="synonym">Epeira ventricosa</name>
    <dbReference type="NCBI Taxonomy" id="182803"/>
    <lineage>
        <taxon>Eukaryota</taxon>
        <taxon>Metazoa</taxon>
        <taxon>Ecdysozoa</taxon>
        <taxon>Arthropoda</taxon>
        <taxon>Chelicerata</taxon>
        <taxon>Arachnida</taxon>
        <taxon>Araneae</taxon>
        <taxon>Araneomorphae</taxon>
        <taxon>Entelegynae</taxon>
        <taxon>Araneoidea</taxon>
        <taxon>Araneidae</taxon>
        <taxon>Araneus</taxon>
    </lineage>
</organism>
<feature type="non-terminal residue" evidence="2">
    <location>
        <position position="83"/>
    </location>
</feature>
<proteinExistence type="predicted"/>